<reference evidence="2" key="1">
    <citation type="submission" date="2020-03" db="EMBL/GenBank/DDBJ databases">
        <title>A high-quality chromosome-level genome assembly of a woody plant with both climbing and erect habits, Rhamnella rubrinervis.</title>
        <authorList>
            <person name="Lu Z."/>
            <person name="Yang Y."/>
            <person name="Zhu X."/>
            <person name="Sun Y."/>
        </authorList>
    </citation>
    <scope>NUCLEOTIDE SEQUENCE</scope>
    <source>
        <strain evidence="2">BYM</strain>
        <tissue evidence="2">Leaf</tissue>
    </source>
</reference>
<accession>A0A8K0HCP6</accession>
<sequence length="156" mass="17347">MVSVNIKTREVPSSGASDFQGWCPPQQGFLKVNVDAAFLAGRAASAMVVHNDQGNLLYLASKLYECISPFTAEVEALGWAIEYADQCGWRRVEWETDAKEEWKVNWRSRRCNMVANAGAMLSLSTEWPFVFDEFNVNLIPPCILNSLLAEQAVAAV</sequence>
<dbReference type="InterPro" id="IPR036397">
    <property type="entry name" value="RNaseH_sf"/>
</dbReference>
<dbReference type="Proteomes" id="UP000796880">
    <property type="component" value="Unassembled WGS sequence"/>
</dbReference>
<comment type="caution">
    <text evidence="2">The sequence shown here is derived from an EMBL/GenBank/DDBJ whole genome shotgun (WGS) entry which is preliminary data.</text>
</comment>
<protein>
    <recommendedName>
        <fullName evidence="1">RNase H type-1 domain-containing protein</fullName>
    </recommendedName>
</protein>
<dbReference type="GO" id="GO:0003676">
    <property type="term" value="F:nucleic acid binding"/>
    <property type="evidence" value="ECO:0007669"/>
    <property type="project" value="InterPro"/>
</dbReference>
<evidence type="ECO:0000313" key="2">
    <source>
        <dbReference type="EMBL" id="KAF3450212.1"/>
    </source>
</evidence>
<dbReference type="InterPro" id="IPR044730">
    <property type="entry name" value="RNase_H-like_dom_plant"/>
</dbReference>
<gene>
    <name evidence="2" type="ORF">FNV43_RR06292</name>
</gene>
<dbReference type="Pfam" id="PF13456">
    <property type="entry name" value="RVT_3"/>
    <property type="match status" value="1"/>
</dbReference>
<dbReference type="PANTHER" id="PTHR47074">
    <property type="entry name" value="BNAC02G40300D PROTEIN"/>
    <property type="match status" value="1"/>
</dbReference>
<dbReference type="AlphaFoldDB" id="A0A8K0HCP6"/>
<proteinExistence type="predicted"/>
<feature type="domain" description="RNase H type-1" evidence="1">
    <location>
        <begin position="33"/>
        <end position="140"/>
    </location>
</feature>
<dbReference type="InterPro" id="IPR012337">
    <property type="entry name" value="RNaseH-like_sf"/>
</dbReference>
<dbReference type="Gene3D" id="3.30.420.10">
    <property type="entry name" value="Ribonuclease H-like superfamily/Ribonuclease H"/>
    <property type="match status" value="1"/>
</dbReference>
<dbReference type="PANTHER" id="PTHR47074:SF48">
    <property type="entry name" value="POLYNUCLEOTIDYL TRANSFERASE, RIBONUCLEASE H-LIKE SUPERFAMILY PROTEIN"/>
    <property type="match status" value="1"/>
</dbReference>
<name>A0A8K0HCP6_9ROSA</name>
<dbReference type="OrthoDB" id="1436421at2759"/>
<dbReference type="CDD" id="cd06222">
    <property type="entry name" value="RNase_H_like"/>
    <property type="match status" value="1"/>
</dbReference>
<keyword evidence="3" id="KW-1185">Reference proteome</keyword>
<dbReference type="EMBL" id="VOIH02000003">
    <property type="protein sequence ID" value="KAF3450212.1"/>
    <property type="molecule type" value="Genomic_DNA"/>
</dbReference>
<dbReference type="InterPro" id="IPR002156">
    <property type="entry name" value="RNaseH_domain"/>
</dbReference>
<dbReference type="InterPro" id="IPR052929">
    <property type="entry name" value="RNase_H-like_EbsB-rel"/>
</dbReference>
<dbReference type="GO" id="GO:0004523">
    <property type="term" value="F:RNA-DNA hybrid ribonuclease activity"/>
    <property type="evidence" value="ECO:0007669"/>
    <property type="project" value="InterPro"/>
</dbReference>
<evidence type="ECO:0000313" key="3">
    <source>
        <dbReference type="Proteomes" id="UP000796880"/>
    </source>
</evidence>
<evidence type="ECO:0000259" key="1">
    <source>
        <dbReference type="Pfam" id="PF13456"/>
    </source>
</evidence>
<organism evidence="2 3">
    <name type="scientific">Rhamnella rubrinervis</name>
    <dbReference type="NCBI Taxonomy" id="2594499"/>
    <lineage>
        <taxon>Eukaryota</taxon>
        <taxon>Viridiplantae</taxon>
        <taxon>Streptophyta</taxon>
        <taxon>Embryophyta</taxon>
        <taxon>Tracheophyta</taxon>
        <taxon>Spermatophyta</taxon>
        <taxon>Magnoliopsida</taxon>
        <taxon>eudicotyledons</taxon>
        <taxon>Gunneridae</taxon>
        <taxon>Pentapetalae</taxon>
        <taxon>rosids</taxon>
        <taxon>fabids</taxon>
        <taxon>Rosales</taxon>
        <taxon>Rhamnaceae</taxon>
        <taxon>rhamnoid group</taxon>
        <taxon>Rhamneae</taxon>
        <taxon>Rhamnella</taxon>
    </lineage>
</organism>
<dbReference type="SUPFAM" id="SSF53098">
    <property type="entry name" value="Ribonuclease H-like"/>
    <property type="match status" value="1"/>
</dbReference>